<keyword evidence="3 5" id="KW-1133">Transmembrane helix</keyword>
<feature type="transmembrane region" description="Helical" evidence="5">
    <location>
        <begin position="21"/>
        <end position="48"/>
    </location>
</feature>
<feature type="transmembrane region" description="Helical" evidence="5">
    <location>
        <begin position="346"/>
        <end position="368"/>
    </location>
</feature>
<dbReference type="InterPro" id="IPR050368">
    <property type="entry name" value="ClC-type_chloride_channel"/>
</dbReference>
<dbReference type="SUPFAM" id="SSF81340">
    <property type="entry name" value="Clc chloride channel"/>
    <property type="match status" value="1"/>
</dbReference>
<protein>
    <submittedName>
        <fullName evidence="6">H+/Cl- antiporter ClcA</fullName>
    </submittedName>
</protein>
<gene>
    <name evidence="6" type="ORF">J2W84_006679</name>
</gene>
<keyword evidence="4 5" id="KW-0472">Membrane</keyword>
<dbReference type="PRINTS" id="PR00762">
    <property type="entry name" value="CLCHANNEL"/>
</dbReference>
<dbReference type="EMBL" id="JAVDTI010000011">
    <property type="protein sequence ID" value="MDR6809603.1"/>
    <property type="molecule type" value="Genomic_DNA"/>
</dbReference>
<feature type="transmembrane region" description="Helical" evidence="5">
    <location>
        <begin position="309"/>
        <end position="334"/>
    </location>
</feature>
<dbReference type="PANTHER" id="PTHR43427">
    <property type="entry name" value="CHLORIDE CHANNEL PROTEIN CLC-E"/>
    <property type="match status" value="1"/>
</dbReference>
<dbReference type="Proteomes" id="UP001264980">
    <property type="component" value="Unassembled WGS sequence"/>
</dbReference>
<keyword evidence="7" id="KW-1185">Reference proteome</keyword>
<dbReference type="InterPro" id="IPR001807">
    <property type="entry name" value="ClC"/>
</dbReference>
<dbReference type="Gene3D" id="1.10.3080.10">
    <property type="entry name" value="Clc chloride channel"/>
    <property type="match status" value="1"/>
</dbReference>
<dbReference type="PANTHER" id="PTHR43427:SF12">
    <property type="entry name" value="CHLORIDE TRANSPORTER"/>
    <property type="match status" value="1"/>
</dbReference>
<name>A0ABU1R862_9BACT</name>
<dbReference type="InterPro" id="IPR014743">
    <property type="entry name" value="Cl-channel_core"/>
</dbReference>
<dbReference type="RefSeq" id="WP_309993294.1">
    <property type="nucleotide sequence ID" value="NZ_JAVDTI010000011.1"/>
</dbReference>
<feature type="transmembrane region" description="Helical" evidence="5">
    <location>
        <begin position="380"/>
        <end position="399"/>
    </location>
</feature>
<reference evidence="6 7" key="1">
    <citation type="submission" date="2023-07" db="EMBL/GenBank/DDBJ databases">
        <title>Sorghum-associated microbial communities from plants grown in Nebraska, USA.</title>
        <authorList>
            <person name="Schachtman D."/>
        </authorList>
    </citation>
    <scope>NUCLEOTIDE SEQUENCE [LARGE SCALE GENOMIC DNA]</scope>
    <source>
        <strain evidence="6 7">BE57</strain>
    </source>
</reference>
<evidence type="ECO:0000313" key="6">
    <source>
        <dbReference type="EMBL" id="MDR6809603.1"/>
    </source>
</evidence>
<comment type="caution">
    <text evidence="6">The sequence shown here is derived from an EMBL/GenBank/DDBJ whole genome shotgun (WGS) entry which is preliminary data.</text>
</comment>
<evidence type="ECO:0000313" key="7">
    <source>
        <dbReference type="Proteomes" id="UP001264980"/>
    </source>
</evidence>
<evidence type="ECO:0000256" key="2">
    <source>
        <dbReference type="ARBA" id="ARBA00022692"/>
    </source>
</evidence>
<evidence type="ECO:0000256" key="1">
    <source>
        <dbReference type="ARBA" id="ARBA00004141"/>
    </source>
</evidence>
<evidence type="ECO:0000256" key="3">
    <source>
        <dbReference type="ARBA" id="ARBA00022989"/>
    </source>
</evidence>
<sequence length="442" mass="47632">MSTPRFRLPRPFAFLFWKNPIIFFLTKWLLISALIGMLVGSASAFFLVSLDWATSWRESHLWVIWLLPVAGFAIGCLYHYLGKDVERGNNLLLENIHHPSKIIPLKMAPLVLIGTIATHLFGGSAGREGTALQIGGSISDQFTRILQLRPRDRKLILIAGIAAGFGSVFGTPLAGAIFGLEVFLLGRLQYDALLPAFAASVFADMTTKAWQVGHTRYHIPHIPDLSAANVLYAVIAGAIFGMCAVVFSELTHKVGSFFKVKIAYPPLRPVAGGIIVAVAVFGLGTTKYIGLGIPTIVASFNEQLPAYDFALKILFTAITLGAAFKGGEVTPLFFIGAALGNTLSYFVPLPVGLLAGMGFVAVFAGAANTPLACTIMAIELFGADCGLYAAIACIIAYFFSGHRGIYGSQVVGRSKHMVYRQHEGESLSNLQSNPKKLAHEKR</sequence>
<feature type="transmembrane region" description="Helical" evidence="5">
    <location>
        <begin position="270"/>
        <end position="289"/>
    </location>
</feature>
<accession>A0ABU1R862</accession>
<evidence type="ECO:0000256" key="5">
    <source>
        <dbReference type="SAM" id="Phobius"/>
    </source>
</evidence>
<evidence type="ECO:0000256" key="4">
    <source>
        <dbReference type="ARBA" id="ARBA00023136"/>
    </source>
</evidence>
<organism evidence="6 7">
    <name type="scientific">Dyadobacter fermentans</name>
    <dbReference type="NCBI Taxonomy" id="94254"/>
    <lineage>
        <taxon>Bacteria</taxon>
        <taxon>Pseudomonadati</taxon>
        <taxon>Bacteroidota</taxon>
        <taxon>Cytophagia</taxon>
        <taxon>Cytophagales</taxon>
        <taxon>Spirosomataceae</taxon>
        <taxon>Dyadobacter</taxon>
    </lineage>
</organism>
<dbReference type="CDD" id="cd03682">
    <property type="entry name" value="ClC_sycA_like"/>
    <property type="match status" value="1"/>
</dbReference>
<comment type="subcellular location">
    <subcellularLocation>
        <location evidence="1">Membrane</location>
        <topology evidence="1">Multi-pass membrane protein</topology>
    </subcellularLocation>
</comment>
<dbReference type="Pfam" id="PF00654">
    <property type="entry name" value="Voltage_CLC"/>
    <property type="match status" value="1"/>
</dbReference>
<feature type="transmembrane region" description="Helical" evidence="5">
    <location>
        <begin position="230"/>
        <end position="250"/>
    </location>
</feature>
<feature type="transmembrane region" description="Helical" evidence="5">
    <location>
        <begin position="60"/>
        <end position="81"/>
    </location>
</feature>
<keyword evidence="2 5" id="KW-0812">Transmembrane</keyword>
<feature type="transmembrane region" description="Helical" evidence="5">
    <location>
        <begin position="155"/>
        <end position="180"/>
    </location>
</feature>
<proteinExistence type="predicted"/>